<reference evidence="1" key="1">
    <citation type="submission" date="2021-06" db="EMBL/GenBank/DDBJ databases">
        <authorList>
            <person name="Kallberg Y."/>
            <person name="Tangrot J."/>
            <person name="Rosling A."/>
        </authorList>
    </citation>
    <scope>NUCLEOTIDE SEQUENCE</scope>
    <source>
        <strain evidence="1">UK204</strain>
    </source>
</reference>
<dbReference type="Proteomes" id="UP000789570">
    <property type="component" value="Unassembled WGS sequence"/>
</dbReference>
<dbReference type="AlphaFoldDB" id="A0A9N9A275"/>
<dbReference type="EMBL" id="CAJVPQ010000848">
    <property type="protein sequence ID" value="CAG8514368.1"/>
    <property type="molecule type" value="Genomic_DNA"/>
</dbReference>
<keyword evidence="2" id="KW-1185">Reference proteome</keyword>
<sequence length="79" mass="9491">MSSHAGLSNLNRKRSSRNFDNYEYIYIPSENERTEEEYEEQEGLKCSNTEILQLPYIQNAIKNQQLKKEEEYEESRQLL</sequence>
<feature type="non-terminal residue" evidence="1">
    <location>
        <position position="1"/>
    </location>
</feature>
<gene>
    <name evidence="1" type="ORF">FCALED_LOCUS4365</name>
</gene>
<proteinExistence type="predicted"/>
<evidence type="ECO:0000313" key="2">
    <source>
        <dbReference type="Proteomes" id="UP000789570"/>
    </source>
</evidence>
<name>A0A9N9A275_9GLOM</name>
<evidence type="ECO:0000313" key="1">
    <source>
        <dbReference type="EMBL" id="CAG8514368.1"/>
    </source>
</evidence>
<protein>
    <submittedName>
        <fullName evidence="1">1359_t:CDS:1</fullName>
    </submittedName>
</protein>
<organism evidence="1 2">
    <name type="scientific">Funneliformis caledonium</name>
    <dbReference type="NCBI Taxonomy" id="1117310"/>
    <lineage>
        <taxon>Eukaryota</taxon>
        <taxon>Fungi</taxon>
        <taxon>Fungi incertae sedis</taxon>
        <taxon>Mucoromycota</taxon>
        <taxon>Glomeromycotina</taxon>
        <taxon>Glomeromycetes</taxon>
        <taxon>Glomerales</taxon>
        <taxon>Glomeraceae</taxon>
        <taxon>Funneliformis</taxon>
    </lineage>
</organism>
<accession>A0A9N9A275</accession>
<comment type="caution">
    <text evidence="1">The sequence shown here is derived from an EMBL/GenBank/DDBJ whole genome shotgun (WGS) entry which is preliminary data.</text>
</comment>